<feature type="transmembrane region" description="Helical" evidence="5">
    <location>
        <begin position="40"/>
        <end position="63"/>
    </location>
</feature>
<dbReference type="InterPro" id="IPR052241">
    <property type="entry name" value="SLC66/Scramblase_ANY1"/>
</dbReference>
<accession>A0ABP1QG34</accession>
<evidence type="ECO:0000256" key="2">
    <source>
        <dbReference type="ARBA" id="ARBA00022692"/>
    </source>
</evidence>
<dbReference type="EMBL" id="CAXLJM020000033">
    <property type="protein sequence ID" value="CAL8102146.1"/>
    <property type="molecule type" value="Genomic_DNA"/>
</dbReference>
<keyword evidence="7" id="KW-1185">Reference proteome</keyword>
<evidence type="ECO:0008006" key="8">
    <source>
        <dbReference type="Google" id="ProtNLM"/>
    </source>
</evidence>
<evidence type="ECO:0000313" key="7">
    <source>
        <dbReference type="Proteomes" id="UP001642540"/>
    </source>
</evidence>
<comment type="caution">
    <text evidence="6">The sequence shown here is derived from an EMBL/GenBank/DDBJ whole genome shotgun (WGS) entry which is preliminary data.</text>
</comment>
<reference evidence="6 7" key="1">
    <citation type="submission" date="2024-08" db="EMBL/GenBank/DDBJ databases">
        <authorList>
            <person name="Cucini C."/>
            <person name="Frati F."/>
        </authorList>
    </citation>
    <scope>NUCLEOTIDE SEQUENCE [LARGE SCALE GENOMIC DNA]</scope>
</reference>
<organism evidence="6 7">
    <name type="scientific">Orchesella dallaii</name>
    <dbReference type="NCBI Taxonomy" id="48710"/>
    <lineage>
        <taxon>Eukaryota</taxon>
        <taxon>Metazoa</taxon>
        <taxon>Ecdysozoa</taxon>
        <taxon>Arthropoda</taxon>
        <taxon>Hexapoda</taxon>
        <taxon>Collembola</taxon>
        <taxon>Entomobryomorpha</taxon>
        <taxon>Entomobryoidea</taxon>
        <taxon>Orchesellidae</taxon>
        <taxon>Orchesellinae</taxon>
        <taxon>Orchesella</taxon>
    </lineage>
</organism>
<evidence type="ECO:0000256" key="1">
    <source>
        <dbReference type="ARBA" id="ARBA00004141"/>
    </source>
</evidence>
<dbReference type="SMART" id="SM00679">
    <property type="entry name" value="CTNS"/>
    <property type="match status" value="2"/>
</dbReference>
<evidence type="ECO:0000256" key="4">
    <source>
        <dbReference type="ARBA" id="ARBA00023136"/>
    </source>
</evidence>
<feature type="transmembrane region" description="Helical" evidence="5">
    <location>
        <begin position="69"/>
        <end position="90"/>
    </location>
</feature>
<comment type="subcellular location">
    <subcellularLocation>
        <location evidence="1">Membrane</location>
        <topology evidence="1">Multi-pass membrane protein</topology>
    </subcellularLocation>
</comment>
<keyword evidence="4 5" id="KW-0472">Membrane</keyword>
<name>A0ABP1QG34_9HEXA</name>
<dbReference type="PANTHER" id="PTHR14856:SF9">
    <property type="entry name" value="PQ-LOOP REPEAT-CONTAINING PROTEIN 1"/>
    <property type="match status" value="1"/>
</dbReference>
<feature type="transmembrane region" description="Helical" evidence="5">
    <location>
        <begin position="6"/>
        <end position="28"/>
    </location>
</feature>
<dbReference type="InterPro" id="IPR006603">
    <property type="entry name" value="PQ-loop_rpt"/>
</dbReference>
<proteinExistence type="predicted"/>
<dbReference type="Gene3D" id="1.20.1280.290">
    <property type="match status" value="2"/>
</dbReference>
<feature type="transmembrane region" description="Helical" evidence="5">
    <location>
        <begin position="136"/>
        <end position="154"/>
    </location>
</feature>
<feature type="transmembrane region" description="Helical" evidence="5">
    <location>
        <begin position="160"/>
        <end position="181"/>
    </location>
</feature>
<gene>
    <name evidence="6" type="ORF">ODALV1_LOCUS11062</name>
</gene>
<dbReference type="PANTHER" id="PTHR14856">
    <property type="entry name" value="PQ-LOOP REPEAT-CONTAINING PROTEIN 1-LIKE PROTEIN"/>
    <property type="match status" value="1"/>
</dbReference>
<sequence>MEFELSVVSFISLVSQLAMVFGGVVPYIPQYNEIRRTGNADGFSLYVCLALLVANILRILFWFGKPFETPLLIQSILMNAAMLMMIHLCVRVKAKSEIIKKKDKTFTDDQGKQLTKHSFRDFDRAHFWDWSDFQSYVECLLIFSIVGGFMMYQFARFSVFVETVGFMAVFTEAMLGVPQFLRNYKNRSVRGMNATMIIMWTCGDVFKTTYFVLRNAPVQFTICGCLQIGVDLAILGQIWLYGNGAGGVVPRTHS</sequence>
<dbReference type="Pfam" id="PF04193">
    <property type="entry name" value="PQ-loop"/>
    <property type="match status" value="2"/>
</dbReference>
<dbReference type="Proteomes" id="UP001642540">
    <property type="component" value="Unassembled WGS sequence"/>
</dbReference>
<evidence type="ECO:0000313" key="6">
    <source>
        <dbReference type="EMBL" id="CAL8102146.1"/>
    </source>
</evidence>
<evidence type="ECO:0000256" key="3">
    <source>
        <dbReference type="ARBA" id="ARBA00022989"/>
    </source>
</evidence>
<protein>
    <recommendedName>
        <fullName evidence="8">PQ-loop repeat-containing protein 1</fullName>
    </recommendedName>
</protein>
<keyword evidence="3 5" id="KW-1133">Transmembrane helix</keyword>
<evidence type="ECO:0000256" key="5">
    <source>
        <dbReference type="SAM" id="Phobius"/>
    </source>
</evidence>
<keyword evidence="2 5" id="KW-0812">Transmembrane</keyword>